<dbReference type="SUPFAM" id="SSF57756">
    <property type="entry name" value="Retrovirus zinc finger-like domains"/>
    <property type="match status" value="1"/>
</dbReference>
<keyword evidence="2 4" id="KW-0863">Zinc-finger</keyword>
<sequence>MPSAPSPSNLSDLTLTFEARKASKRPPPNYLCHLCFNKGHYIKDCPQYGGALSLWNPTPNSALQPDFWKPRPRSHQRFFISGWAWAPGSLAAAAPACSGRLSRQGAAQRGKVPSGLRSQEGGREAADLRLRNRGSFGSRFNAETTTGGAQNASPSVPGSASTILKPAMKSESCRRGTWPPRFRAKPLPPTPDFQGFVGPQPQMSRSPAPSPPGPRLPPRSQTGPALAGISQIRAAGATLRWRGGPGASMGWLEAVASRTHEQSGSCGCGVGSGICFISWLQSCSRLPAGSRLVPEPQPGASPPEWWPGLAGRVRCGTPEPDCSRHQAWRGTA</sequence>
<evidence type="ECO:0000256" key="1">
    <source>
        <dbReference type="ARBA" id="ARBA00022723"/>
    </source>
</evidence>
<keyword evidence="3" id="KW-0862">Zinc</keyword>
<dbReference type="InterPro" id="IPR001878">
    <property type="entry name" value="Znf_CCHC"/>
</dbReference>
<evidence type="ECO:0000256" key="3">
    <source>
        <dbReference type="ARBA" id="ARBA00022833"/>
    </source>
</evidence>
<feature type="compositionally biased region" description="Basic and acidic residues" evidence="5">
    <location>
        <begin position="120"/>
        <end position="130"/>
    </location>
</feature>
<dbReference type="InterPro" id="IPR025829">
    <property type="entry name" value="Zn_knuckle_CX2CX3GHX4C"/>
</dbReference>
<name>A0ABQ9UNX2_SAGOE</name>
<accession>A0ABQ9UNX2</accession>
<feature type="region of interest" description="Disordered" evidence="5">
    <location>
        <begin position="103"/>
        <end position="224"/>
    </location>
</feature>
<evidence type="ECO:0000313" key="7">
    <source>
        <dbReference type="EMBL" id="KAK2098213.1"/>
    </source>
</evidence>
<feature type="domain" description="CCHC-type" evidence="6">
    <location>
        <begin position="32"/>
        <end position="47"/>
    </location>
</feature>
<dbReference type="PROSITE" id="PS50158">
    <property type="entry name" value="ZF_CCHC"/>
    <property type="match status" value="1"/>
</dbReference>
<evidence type="ECO:0000259" key="6">
    <source>
        <dbReference type="PROSITE" id="PS50158"/>
    </source>
</evidence>
<gene>
    <name evidence="7" type="ORF">P7K49_023664</name>
</gene>
<keyword evidence="1" id="KW-0479">Metal-binding</keyword>
<dbReference type="InterPro" id="IPR036875">
    <property type="entry name" value="Znf_CCHC_sf"/>
</dbReference>
<dbReference type="Proteomes" id="UP001266305">
    <property type="component" value="Unassembled WGS sequence"/>
</dbReference>
<feature type="compositionally biased region" description="Polar residues" evidence="5">
    <location>
        <begin position="141"/>
        <end position="162"/>
    </location>
</feature>
<dbReference type="EMBL" id="JASSZA010000011">
    <property type="protein sequence ID" value="KAK2098213.1"/>
    <property type="molecule type" value="Genomic_DNA"/>
</dbReference>
<protein>
    <recommendedName>
        <fullName evidence="6">CCHC-type domain-containing protein</fullName>
    </recommendedName>
</protein>
<reference evidence="7 8" key="1">
    <citation type="submission" date="2023-05" db="EMBL/GenBank/DDBJ databases">
        <title>B98-5 Cell Line De Novo Hybrid Assembly: An Optical Mapping Approach.</title>
        <authorList>
            <person name="Kananen K."/>
            <person name="Auerbach J.A."/>
            <person name="Kautto E."/>
            <person name="Blachly J.S."/>
        </authorList>
    </citation>
    <scope>NUCLEOTIDE SEQUENCE [LARGE SCALE GENOMIC DNA]</scope>
    <source>
        <strain evidence="7">B95-8</strain>
        <tissue evidence="7">Cell line</tissue>
    </source>
</reference>
<evidence type="ECO:0000256" key="2">
    <source>
        <dbReference type="ARBA" id="ARBA00022771"/>
    </source>
</evidence>
<evidence type="ECO:0000256" key="5">
    <source>
        <dbReference type="SAM" id="MobiDB-lite"/>
    </source>
</evidence>
<comment type="caution">
    <text evidence="7">The sequence shown here is derived from an EMBL/GenBank/DDBJ whole genome shotgun (WGS) entry which is preliminary data.</text>
</comment>
<evidence type="ECO:0000313" key="8">
    <source>
        <dbReference type="Proteomes" id="UP001266305"/>
    </source>
</evidence>
<evidence type="ECO:0000256" key="4">
    <source>
        <dbReference type="PROSITE-ProRule" id="PRU00047"/>
    </source>
</evidence>
<proteinExistence type="predicted"/>
<feature type="compositionally biased region" description="Pro residues" evidence="5">
    <location>
        <begin position="208"/>
        <end position="217"/>
    </location>
</feature>
<organism evidence="7 8">
    <name type="scientific">Saguinus oedipus</name>
    <name type="common">Cotton-top tamarin</name>
    <name type="synonym">Oedipomidas oedipus</name>
    <dbReference type="NCBI Taxonomy" id="9490"/>
    <lineage>
        <taxon>Eukaryota</taxon>
        <taxon>Metazoa</taxon>
        <taxon>Chordata</taxon>
        <taxon>Craniata</taxon>
        <taxon>Vertebrata</taxon>
        <taxon>Euteleostomi</taxon>
        <taxon>Mammalia</taxon>
        <taxon>Eutheria</taxon>
        <taxon>Euarchontoglires</taxon>
        <taxon>Primates</taxon>
        <taxon>Haplorrhini</taxon>
        <taxon>Platyrrhini</taxon>
        <taxon>Cebidae</taxon>
        <taxon>Callitrichinae</taxon>
        <taxon>Saguinus</taxon>
    </lineage>
</organism>
<dbReference type="Gene3D" id="4.10.60.10">
    <property type="entry name" value="Zinc finger, CCHC-type"/>
    <property type="match status" value="1"/>
</dbReference>
<keyword evidence="8" id="KW-1185">Reference proteome</keyword>
<dbReference type="Pfam" id="PF13696">
    <property type="entry name" value="zf-CCHC_2"/>
    <property type="match status" value="1"/>
</dbReference>